<dbReference type="SUPFAM" id="SSF46785">
    <property type="entry name" value="Winged helix' DNA-binding domain"/>
    <property type="match status" value="1"/>
</dbReference>
<keyword evidence="5" id="KW-0804">Transcription</keyword>
<keyword evidence="8" id="KW-1185">Reference proteome</keyword>
<comment type="caution">
    <text evidence="7">The sequence shown here is derived from an EMBL/GenBank/DDBJ whole genome shotgun (WGS) entry which is preliminary data.</text>
</comment>
<dbReference type="Pfam" id="PF00126">
    <property type="entry name" value="HTH_1"/>
    <property type="match status" value="1"/>
</dbReference>
<sequence>MELQQMRYVIAVAETKNFTRAAERCLVVQSALSHQIARLERELGAKLFDRTSRRVELTPAGEAFLPAARQSVEAAERARAEVTAAAGEIRGRLAIGAIPTVGAIDLAASLRDFRARHPQVQISLRMGASGDHIDQIRQGALDVAFLGLPPGAQPAGVRGVELGRGELVALMAPGHPLAEARGLDLKGLADEVFVDFPAGSAGRAQSDQAFAAVGVQRRVAFEVMAVDFFARLIRQGLCIGLLPASVVSEFPDLRVVELLDPPKRVEHLVWSRLRPTPAAAAYLSGLGVADEQLLSSPGRGSG</sequence>
<evidence type="ECO:0000256" key="1">
    <source>
        <dbReference type="ARBA" id="ARBA00009437"/>
    </source>
</evidence>
<dbReference type="InterPro" id="IPR005119">
    <property type="entry name" value="LysR_subst-bd"/>
</dbReference>
<dbReference type="InterPro" id="IPR036390">
    <property type="entry name" value="WH_DNA-bd_sf"/>
</dbReference>
<dbReference type="RefSeq" id="WP_378400963.1">
    <property type="nucleotide sequence ID" value="NZ_JBHTCS010000002.1"/>
</dbReference>
<feature type="domain" description="HTH lysR-type" evidence="6">
    <location>
        <begin position="1"/>
        <end position="58"/>
    </location>
</feature>
<reference evidence="8" key="1">
    <citation type="journal article" date="2019" name="Int. J. Syst. Evol. Microbiol.">
        <title>The Global Catalogue of Microorganisms (GCM) 10K type strain sequencing project: providing services to taxonomists for standard genome sequencing and annotation.</title>
        <authorList>
            <consortium name="The Broad Institute Genomics Platform"/>
            <consortium name="The Broad Institute Genome Sequencing Center for Infectious Disease"/>
            <person name="Wu L."/>
            <person name="Ma J."/>
        </authorList>
    </citation>
    <scope>NUCLEOTIDE SEQUENCE [LARGE SCALE GENOMIC DNA]</scope>
    <source>
        <strain evidence="8">ICMP 19430</strain>
    </source>
</reference>
<keyword evidence="3" id="KW-0238">DNA-binding</keyword>
<dbReference type="PANTHER" id="PTHR30346:SF28">
    <property type="entry name" value="HTH-TYPE TRANSCRIPTIONAL REGULATOR CYNR"/>
    <property type="match status" value="1"/>
</dbReference>
<keyword evidence="4" id="KW-0010">Activator</keyword>
<dbReference type="PANTHER" id="PTHR30346">
    <property type="entry name" value="TRANSCRIPTIONAL DUAL REGULATOR HCAR-RELATED"/>
    <property type="match status" value="1"/>
</dbReference>
<proteinExistence type="inferred from homology"/>
<dbReference type="EMBL" id="JBHTCS010000002">
    <property type="protein sequence ID" value="MFC7446618.1"/>
    <property type="molecule type" value="Genomic_DNA"/>
</dbReference>
<evidence type="ECO:0000313" key="7">
    <source>
        <dbReference type="EMBL" id="MFC7446618.1"/>
    </source>
</evidence>
<evidence type="ECO:0000256" key="3">
    <source>
        <dbReference type="ARBA" id="ARBA00023125"/>
    </source>
</evidence>
<dbReference type="Proteomes" id="UP001596484">
    <property type="component" value="Unassembled WGS sequence"/>
</dbReference>
<dbReference type="SUPFAM" id="SSF53850">
    <property type="entry name" value="Periplasmic binding protein-like II"/>
    <property type="match status" value="1"/>
</dbReference>
<name>A0ABW2RSQ0_9NOCA</name>
<organism evidence="7 8">
    <name type="scientific">Rhodococcus daqingensis</name>
    <dbReference type="NCBI Taxonomy" id="2479363"/>
    <lineage>
        <taxon>Bacteria</taxon>
        <taxon>Bacillati</taxon>
        <taxon>Actinomycetota</taxon>
        <taxon>Actinomycetes</taxon>
        <taxon>Mycobacteriales</taxon>
        <taxon>Nocardiaceae</taxon>
        <taxon>Rhodococcus</taxon>
    </lineage>
</organism>
<evidence type="ECO:0000256" key="5">
    <source>
        <dbReference type="ARBA" id="ARBA00023163"/>
    </source>
</evidence>
<dbReference type="PROSITE" id="PS50931">
    <property type="entry name" value="HTH_LYSR"/>
    <property type="match status" value="1"/>
</dbReference>
<dbReference type="Gene3D" id="3.40.190.290">
    <property type="match status" value="1"/>
</dbReference>
<dbReference type="InterPro" id="IPR000847">
    <property type="entry name" value="LysR_HTH_N"/>
</dbReference>
<comment type="similarity">
    <text evidence="1">Belongs to the LysR transcriptional regulatory family.</text>
</comment>
<evidence type="ECO:0000256" key="4">
    <source>
        <dbReference type="ARBA" id="ARBA00023159"/>
    </source>
</evidence>
<dbReference type="Gene3D" id="1.10.10.10">
    <property type="entry name" value="Winged helix-like DNA-binding domain superfamily/Winged helix DNA-binding domain"/>
    <property type="match status" value="1"/>
</dbReference>
<dbReference type="InterPro" id="IPR036388">
    <property type="entry name" value="WH-like_DNA-bd_sf"/>
</dbReference>
<dbReference type="Pfam" id="PF03466">
    <property type="entry name" value="LysR_substrate"/>
    <property type="match status" value="1"/>
</dbReference>
<dbReference type="CDD" id="cd08436">
    <property type="entry name" value="PBP2_LTTR_like_3"/>
    <property type="match status" value="1"/>
</dbReference>
<accession>A0ABW2RSQ0</accession>
<keyword evidence="2" id="KW-0805">Transcription regulation</keyword>
<dbReference type="PRINTS" id="PR00039">
    <property type="entry name" value="HTHLYSR"/>
</dbReference>
<evidence type="ECO:0000259" key="6">
    <source>
        <dbReference type="PROSITE" id="PS50931"/>
    </source>
</evidence>
<evidence type="ECO:0000256" key="2">
    <source>
        <dbReference type="ARBA" id="ARBA00023015"/>
    </source>
</evidence>
<gene>
    <name evidence="7" type="ORF">ACFQS9_01820</name>
</gene>
<evidence type="ECO:0000313" key="8">
    <source>
        <dbReference type="Proteomes" id="UP001596484"/>
    </source>
</evidence>
<protein>
    <submittedName>
        <fullName evidence="7">LysR family transcriptional regulator</fullName>
    </submittedName>
</protein>